<protein>
    <recommendedName>
        <fullName evidence="3">Gliding motility lipoprotein GldB</fullName>
    </recommendedName>
</protein>
<dbReference type="KEGG" id="rbi:RB2501_02945"/>
<dbReference type="NCBIfam" id="TIGR03514">
    <property type="entry name" value="GldB_lipo"/>
    <property type="match status" value="1"/>
</dbReference>
<organism evidence="1 2">
    <name type="scientific">Robiginitalea biformata (strain ATCC BAA-864 / DSM 15991 / KCTC 12146 / HTCC2501)</name>
    <dbReference type="NCBI Taxonomy" id="313596"/>
    <lineage>
        <taxon>Bacteria</taxon>
        <taxon>Pseudomonadati</taxon>
        <taxon>Bacteroidota</taxon>
        <taxon>Flavobacteriia</taxon>
        <taxon>Flavobacteriales</taxon>
        <taxon>Flavobacteriaceae</taxon>
        <taxon>Robiginitalea</taxon>
    </lineage>
</organism>
<keyword evidence="2" id="KW-1185">Reference proteome</keyword>
<dbReference type="Pfam" id="PF25594">
    <property type="entry name" value="GldB_lipo"/>
    <property type="match status" value="1"/>
</dbReference>
<dbReference type="InterPro" id="IPR019853">
    <property type="entry name" value="GldB-like"/>
</dbReference>
<evidence type="ECO:0000313" key="2">
    <source>
        <dbReference type="Proteomes" id="UP000009049"/>
    </source>
</evidence>
<sequence>MVLFCSCGETGANVPERIARIPVDLEVHRFDRAFDTVAPEELPGLKARFPYLFPSQFPDSIWLAKKEDSLQTRLRAEVERVFPDFEPFARELELFYKHVQFYFPDRPVPSVITLTTDVDYQNRVVLADTLLLIGLDNYLGPDHPFYGNMDRYIAKSLDADFMMSDVAAAFARSVVPAPRERSFVGQMVYYGKILYLKDQLLPLEPDSTKIGYTGEELQWARENEAQIWRYLIERELLYSTDRELGPRFLDPAPFSKFRLELDNESPGRIGRYMGWQIVRSYMEANPDTELRQLMELPGEALFRESNYKPPR</sequence>
<evidence type="ECO:0000313" key="1">
    <source>
        <dbReference type="EMBL" id="EAR14347.1"/>
    </source>
</evidence>
<accession>A4CPM6</accession>
<dbReference type="STRING" id="313596.RB2501_02945"/>
<dbReference type="EMBL" id="CP001712">
    <property type="protein sequence ID" value="EAR14347.1"/>
    <property type="molecule type" value="Genomic_DNA"/>
</dbReference>
<dbReference type="eggNOG" id="COG5504">
    <property type="taxonomic scope" value="Bacteria"/>
</dbReference>
<dbReference type="AlphaFoldDB" id="A4CPM6"/>
<proteinExistence type="predicted"/>
<name>A4CPM6_ROBBH</name>
<dbReference type="Proteomes" id="UP000009049">
    <property type="component" value="Chromosome"/>
</dbReference>
<dbReference type="HOGENOM" id="CLU_070771_0_0_10"/>
<dbReference type="OrthoDB" id="976022at2"/>
<gene>
    <name evidence="1" type="ordered locus">RB2501_02945</name>
</gene>
<reference evidence="1 2" key="1">
    <citation type="journal article" date="2009" name="J. Bacteriol.">
        <title>Complete genome sequence of Robiginitalea biformata HTCC2501.</title>
        <authorList>
            <person name="Oh H.M."/>
            <person name="Giovannoni S.J."/>
            <person name="Lee K."/>
            <person name="Ferriera S."/>
            <person name="Johnson J."/>
            <person name="Cho J.C."/>
        </authorList>
    </citation>
    <scope>NUCLEOTIDE SEQUENCE [LARGE SCALE GENOMIC DNA]</scope>
    <source>
        <strain evidence="2">ATCC BAA-864 / HTCC2501 / KCTC 12146</strain>
    </source>
</reference>
<evidence type="ECO:0008006" key="3">
    <source>
        <dbReference type="Google" id="ProtNLM"/>
    </source>
</evidence>